<keyword evidence="1" id="KW-0472">Membrane</keyword>
<name>A0ABT7AZQ4_9CYAN</name>
<keyword evidence="3" id="KW-1185">Reference proteome</keyword>
<sequence length="232" mass="27117">MLRNLFPYRKHPYQEALHTLLYDFPEGLSEEEIVQKLKISKRSGQQLLRKEQIEDRIHADPYSGILIYQSKQNKQPIRSLSEEIKMAKSNHIINILKVFVISVSAAFGIIFVSIKVFVFVNVNIVSIVNINPKLPETQILQTQSPPNLIRSRVDAKLATEKRLELVATKEDLDRRIKQMLFWAEDENCESFWKKADTCYIEGRLLSQVKFEDEIEEMKLQVTQIEEDLKELD</sequence>
<organism evidence="2 3">
    <name type="scientific">Roseofilum acuticapitatum BLCC-M154</name>
    <dbReference type="NCBI Taxonomy" id="3022444"/>
    <lineage>
        <taxon>Bacteria</taxon>
        <taxon>Bacillati</taxon>
        <taxon>Cyanobacteriota</taxon>
        <taxon>Cyanophyceae</taxon>
        <taxon>Desertifilales</taxon>
        <taxon>Desertifilaceae</taxon>
        <taxon>Roseofilum</taxon>
        <taxon>Roseofilum acuticapitatum</taxon>
    </lineage>
</organism>
<evidence type="ECO:0000256" key="1">
    <source>
        <dbReference type="SAM" id="Phobius"/>
    </source>
</evidence>
<feature type="transmembrane region" description="Helical" evidence="1">
    <location>
        <begin position="95"/>
        <end position="120"/>
    </location>
</feature>
<protein>
    <submittedName>
        <fullName evidence="2">Uncharacterized protein</fullName>
    </submittedName>
</protein>
<accession>A0ABT7AZQ4</accession>
<dbReference type="EMBL" id="JAQOSP010000150">
    <property type="protein sequence ID" value="MDJ1172393.1"/>
    <property type="molecule type" value="Genomic_DNA"/>
</dbReference>
<gene>
    <name evidence="2" type="ORF">PMG71_23465</name>
</gene>
<keyword evidence="1" id="KW-1133">Transmembrane helix</keyword>
<evidence type="ECO:0000313" key="2">
    <source>
        <dbReference type="EMBL" id="MDJ1172393.1"/>
    </source>
</evidence>
<dbReference type="RefSeq" id="WP_283756143.1">
    <property type="nucleotide sequence ID" value="NZ_JAQOSP010000150.1"/>
</dbReference>
<evidence type="ECO:0000313" key="3">
    <source>
        <dbReference type="Proteomes" id="UP001235303"/>
    </source>
</evidence>
<reference evidence="2 3" key="1">
    <citation type="submission" date="2023-01" db="EMBL/GenBank/DDBJ databases">
        <title>Novel diversity within Roseofilum (Cyanobacteria; Desertifilaceae) from marine benthic mats with descriptions of four novel species.</title>
        <authorList>
            <person name="Wang Y."/>
            <person name="Berthold D.E."/>
            <person name="Hu J."/>
            <person name="Lefler F.W."/>
            <person name="Laughinghouse H.D. IV."/>
        </authorList>
    </citation>
    <scope>NUCLEOTIDE SEQUENCE [LARGE SCALE GENOMIC DNA]</scope>
    <source>
        <strain evidence="2 3">BLCC-M154</strain>
    </source>
</reference>
<proteinExistence type="predicted"/>
<comment type="caution">
    <text evidence="2">The sequence shown here is derived from an EMBL/GenBank/DDBJ whole genome shotgun (WGS) entry which is preliminary data.</text>
</comment>
<dbReference type="Proteomes" id="UP001235303">
    <property type="component" value="Unassembled WGS sequence"/>
</dbReference>
<keyword evidence="1" id="KW-0812">Transmembrane</keyword>